<dbReference type="Proteomes" id="UP001272987">
    <property type="component" value="Unassembled WGS sequence"/>
</dbReference>
<evidence type="ECO:0000313" key="4">
    <source>
        <dbReference type="Proteomes" id="UP001282288"/>
    </source>
</evidence>
<dbReference type="InterPro" id="IPR019587">
    <property type="entry name" value="Polyketide_cyclase/dehydratase"/>
</dbReference>
<dbReference type="RefSeq" id="WP_010353765.1">
    <property type="nucleotide sequence ID" value="NZ_BCMK01000009.1"/>
</dbReference>
<dbReference type="GeneID" id="69808326"/>
<dbReference type="Pfam" id="PF10604">
    <property type="entry name" value="Polyketide_cyc2"/>
    <property type="match status" value="2"/>
</dbReference>
<reference evidence="1 3" key="1">
    <citation type="journal article" date="2023" name="Microb. Genom.">
        <title>Mesoterricola silvestris gen. nov., sp. nov., Mesoterricola sediminis sp. nov., Geothrix oryzae sp. nov., Geothrix edaphica sp. nov., Geothrix rubra sp. nov., and Geothrix limicola sp. nov., six novel members of Acidobacteriota isolated from soils.</title>
        <authorList>
            <person name="Weisberg A.J."/>
            <person name="Pearce E."/>
            <person name="Kramer C.G."/>
            <person name="Chang J.H."/>
            <person name="Clarke C.R."/>
        </authorList>
    </citation>
    <scope>NUCLEOTIDE SEQUENCE</scope>
    <source>
        <strain evidence="2 3">NB05-1H</strain>
        <strain evidence="1">NRRL_B-16521</strain>
    </source>
</reference>
<dbReference type="Gene3D" id="3.30.530.20">
    <property type="match status" value="2"/>
</dbReference>
<evidence type="ECO:0000313" key="1">
    <source>
        <dbReference type="EMBL" id="MDX2958286.1"/>
    </source>
</evidence>
<dbReference type="Proteomes" id="UP001282288">
    <property type="component" value="Unassembled WGS sequence"/>
</dbReference>
<dbReference type="EMBL" id="JARAWP010000006">
    <property type="protein sequence ID" value="MDX3018653.1"/>
    <property type="molecule type" value="Genomic_DNA"/>
</dbReference>
<dbReference type="CDD" id="cd08861">
    <property type="entry name" value="OtcD1_ARO-CYC_like"/>
    <property type="match status" value="2"/>
</dbReference>
<keyword evidence="3" id="KW-1185">Reference proteome</keyword>
<evidence type="ECO:0000313" key="2">
    <source>
        <dbReference type="EMBL" id="MDX3018653.1"/>
    </source>
</evidence>
<accession>A0AAP6B507</accession>
<protein>
    <submittedName>
        <fullName evidence="1">Aromatase/cyclase</fullName>
    </submittedName>
</protein>
<sequence length="314" mass="34665">MSASAPREVEHEITVKAPAATVYGLVESVTSWPQVFPPTIHVERLEYTQSSERIRIWATARGEVKTWTSRRELDPQGLRIGFRQEVSAPPVASMGGAWVIEPLADDACRVRLLHDYRALDDSPQGLAWIDEAVDRNSRSELAALRDGAERASGAGELLLTFDDTVHVDGSARDVYDFLNAADRWHERLPHVDRVELRESEPGLQLLTMDTLTKDGSKHTTQSVRVCFPASRIVYKQTRVPALMTVHTGRWSLAEESGGVAVTSRHTVVLNPGTVRQVLGESAGIEDARKFVRGALSANSLATLGYAKEYAERKA</sequence>
<dbReference type="SUPFAM" id="SSF55961">
    <property type="entry name" value="Bet v1-like"/>
    <property type="match status" value="2"/>
</dbReference>
<comment type="caution">
    <text evidence="1">The sequence shown here is derived from an EMBL/GenBank/DDBJ whole genome shotgun (WGS) entry which is preliminary data.</text>
</comment>
<name>A0AAP6B507_9ACTN</name>
<evidence type="ECO:0000313" key="3">
    <source>
        <dbReference type="Proteomes" id="UP001272987"/>
    </source>
</evidence>
<gene>
    <name evidence="1" type="ORF">PV399_00930</name>
    <name evidence="2" type="ORF">PV666_12240</name>
</gene>
<dbReference type="AlphaFoldDB" id="A0AAP6B507"/>
<proteinExistence type="predicted"/>
<organism evidence="1 4">
    <name type="scientific">Streptomyces acidiscabies</name>
    <dbReference type="NCBI Taxonomy" id="42234"/>
    <lineage>
        <taxon>Bacteria</taxon>
        <taxon>Bacillati</taxon>
        <taxon>Actinomycetota</taxon>
        <taxon>Actinomycetes</taxon>
        <taxon>Kitasatosporales</taxon>
        <taxon>Streptomycetaceae</taxon>
        <taxon>Streptomyces</taxon>
    </lineage>
</organism>
<dbReference type="InterPro" id="IPR023393">
    <property type="entry name" value="START-like_dom_sf"/>
</dbReference>
<dbReference type="EMBL" id="JARAWC010000001">
    <property type="protein sequence ID" value="MDX2958286.1"/>
    <property type="molecule type" value="Genomic_DNA"/>
</dbReference>